<evidence type="ECO:0000313" key="2">
    <source>
        <dbReference type="Proteomes" id="UP000799778"/>
    </source>
</evidence>
<dbReference type="EMBL" id="ML978066">
    <property type="protein sequence ID" value="KAF2022121.1"/>
    <property type="molecule type" value="Genomic_DNA"/>
</dbReference>
<gene>
    <name evidence="1" type="ORF">BU24DRAFT_417779</name>
</gene>
<dbReference type="AlphaFoldDB" id="A0A6A5YBN4"/>
<accession>A0A6A5YBN4</accession>
<protein>
    <submittedName>
        <fullName evidence="1">Uncharacterized protein</fullName>
    </submittedName>
</protein>
<dbReference type="RefSeq" id="XP_033390460.1">
    <property type="nucleotide sequence ID" value="XM_033526806.1"/>
</dbReference>
<dbReference type="GeneID" id="54284203"/>
<reference evidence="1" key="1">
    <citation type="journal article" date="2020" name="Stud. Mycol.">
        <title>101 Dothideomycetes genomes: a test case for predicting lifestyles and emergence of pathogens.</title>
        <authorList>
            <person name="Haridas S."/>
            <person name="Albert R."/>
            <person name="Binder M."/>
            <person name="Bloem J."/>
            <person name="Labutti K."/>
            <person name="Salamov A."/>
            <person name="Andreopoulos B."/>
            <person name="Baker S."/>
            <person name="Barry K."/>
            <person name="Bills G."/>
            <person name="Bluhm B."/>
            <person name="Cannon C."/>
            <person name="Castanera R."/>
            <person name="Culley D."/>
            <person name="Daum C."/>
            <person name="Ezra D."/>
            <person name="Gonzalez J."/>
            <person name="Henrissat B."/>
            <person name="Kuo A."/>
            <person name="Liang C."/>
            <person name="Lipzen A."/>
            <person name="Lutzoni F."/>
            <person name="Magnuson J."/>
            <person name="Mondo S."/>
            <person name="Nolan M."/>
            <person name="Ohm R."/>
            <person name="Pangilinan J."/>
            <person name="Park H.-J."/>
            <person name="Ramirez L."/>
            <person name="Alfaro M."/>
            <person name="Sun H."/>
            <person name="Tritt A."/>
            <person name="Yoshinaga Y."/>
            <person name="Zwiers L.-H."/>
            <person name="Turgeon B."/>
            <person name="Goodwin S."/>
            <person name="Spatafora J."/>
            <person name="Crous P."/>
            <person name="Grigoriev I."/>
        </authorList>
    </citation>
    <scope>NUCLEOTIDE SEQUENCE</scope>
    <source>
        <strain evidence="1">CBS 175.79</strain>
    </source>
</reference>
<feature type="non-terminal residue" evidence="1">
    <location>
        <position position="158"/>
    </location>
</feature>
<keyword evidence="2" id="KW-1185">Reference proteome</keyword>
<sequence>MGKGLDRAWHRTTTCKRKEKKRKVDMRWEIDADSCSIRFGRRPPPTPFLSSSNYITTPYSIAHAENVHSISTFTHARTLLGPFQGSWLCVQWVWAARCSDQEEQQKGRVRISQLSRTRKESKLMCARTTRSRLHHGCEYYVCCYQGLLLLFPISSYQV</sequence>
<organism evidence="1 2">
    <name type="scientific">Aaosphaeria arxii CBS 175.79</name>
    <dbReference type="NCBI Taxonomy" id="1450172"/>
    <lineage>
        <taxon>Eukaryota</taxon>
        <taxon>Fungi</taxon>
        <taxon>Dikarya</taxon>
        <taxon>Ascomycota</taxon>
        <taxon>Pezizomycotina</taxon>
        <taxon>Dothideomycetes</taxon>
        <taxon>Pleosporomycetidae</taxon>
        <taxon>Pleosporales</taxon>
        <taxon>Pleosporales incertae sedis</taxon>
        <taxon>Aaosphaeria</taxon>
    </lineage>
</organism>
<name>A0A6A5YBN4_9PLEO</name>
<dbReference type="Proteomes" id="UP000799778">
    <property type="component" value="Unassembled WGS sequence"/>
</dbReference>
<proteinExistence type="predicted"/>
<evidence type="ECO:0000313" key="1">
    <source>
        <dbReference type="EMBL" id="KAF2022121.1"/>
    </source>
</evidence>